<protein>
    <submittedName>
        <fullName evidence="2">Uncharacterized protein</fullName>
    </submittedName>
</protein>
<sequence length="254" mass="29227">MGSATPNTREERRIDRRPPDLRNPASASSSLKTLALRLLRLRLLLLMRKDKPMPNLKPRHQAFGTGSRPPASLPRLQPSPSNYKPKIKLMDKPKCNLKHSPKHSRGADADGIRKNPRTLEARLSTPLPNGGTSRYDDRAPPTSASLPRDRYETRDRERERTGDRCLPAGLDRDRDRERERERYSSRDRYPPSMSGAPDVPTGALASHRVRRSRFPLASRPRYSTRRSGAPTYRWRQTFRLPRKRSLRAYLPARK</sequence>
<feature type="compositionally biased region" description="Basic and acidic residues" evidence="1">
    <location>
        <begin position="147"/>
        <end position="163"/>
    </location>
</feature>
<organism evidence="2 3">
    <name type="scientific">Mycena belliarum</name>
    <dbReference type="NCBI Taxonomy" id="1033014"/>
    <lineage>
        <taxon>Eukaryota</taxon>
        <taxon>Fungi</taxon>
        <taxon>Dikarya</taxon>
        <taxon>Basidiomycota</taxon>
        <taxon>Agaricomycotina</taxon>
        <taxon>Agaricomycetes</taxon>
        <taxon>Agaricomycetidae</taxon>
        <taxon>Agaricales</taxon>
        <taxon>Marasmiineae</taxon>
        <taxon>Mycenaceae</taxon>
        <taxon>Mycena</taxon>
    </lineage>
</organism>
<dbReference type="Proteomes" id="UP001222325">
    <property type="component" value="Unassembled WGS sequence"/>
</dbReference>
<feature type="compositionally biased region" description="Basic residues" evidence="1">
    <location>
        <begin position="95"/>
        <end position="104"/>
    </location>
</feature>
<dbReference type="AlphaFoldDB" id="A0AAD6U701"/>
<evidence type="ECO:0000313" key="2">
    <source>
        <dbReference type="EMBL" id="KAJ7086814.1"/>
    </source>
</evidence>
<feature type="region of interest" description="Disordered" evidence="1">
    <location>
        <begin position="52"/>
        <end position="204"/>
    </location>
</feature>
<comment type="caution">
    <text evidence="2">The sequence shown here is derived from an EMBL/GenBank/DDBJ whole genome shotgun (WGS) entry which is preliminary data.</text>
</comment>
<accession>A0AAD6U701</accession>
<feature type="compositionally biased region" description="Basic and acidic residues" evidence="1">
    <location>
        <begin position="8"/>
        <end position="20"/>
    </location>
</feature>
<keyword evidence="3" id="KW-1185">Reference proteome</keyword>
<feature type="region of interest" description="Disordered" evidence="1">
    <location>
        <begin position="1"/>
        <end position="32"/>
    </location>
</feature>
<proteinExistence type="predicted"/>
<dbReference type="EMBL" id="JARJCN010000030">
    <property type="protein sequence ID" value="KAJ7086814.1"/>
    <property type="molecule type" value="Genomic_DNA"/>
</dbReference>
<feature type="compositionally biased region" description="Basic and acidic residues" evidence="1">
    <location>
        <begin position="170"/>
        <end position="189"/>
    </location>
</feature>
<feature type="compositionally biased region" description="Basic and acidic residues" evidence="1">
    <location>
        <begin position="105"/>
        <end position="120"/>
    </location>
</feature>
<name>A0AAD6U701_9AGAR</name>
<evidence type="ECO:0000313" key="3">
    <source>
        <dbReference type="Proteomes" id="UP001222325"/>
    </source>
</evidence>
<evidence type="ECO:0000256" key="1">
    <source>
        <dbReference type="SAM" id="MobiDB-lite"/>
    </source>
</evidence>
<gene>
    <name evidence="2" type="ORF">B0H15DRAFT_950328</name>
</gene>
<reference evidence="2" key="1">
    <citation type="submission" date="2023-03" db="EMBL/GenBank/DDBJ databases">
        <title>Massive genome expansion in bonnet fungi (Mycena s.s.) driven by repeated elements and novel gene families across ecological guilds.</title>
        <authorList>
            <consortium name="Lawrence Berkeley National Laboratory"/>
            <person name="Harder C.B."/>
            <person name="Miyauchi S."/>
            <person name="Viragh M."/>
            <person name="Kuo A."/>
            <person name="Thoen E."/>
            <person name="Andreopoulos B."/>
            <person name="Lu D."/>
            <person name="Skrede I."/>
            <person name="Drula E."/>
            <person name="Henrissat B."/>
            <person name="Morin E."/>
            <person name="Kohler A."/>
            <person name="Barry K."/>
            <person name="LaButti K."/>
            <person name="Morin E."/>
            <person name="Salamov A."/>
            <person name="Lipzen A."/>
            <person name="Mereny Z."/>
            <person name="Hegedus B."/>
            <person name="Baldrian P."/>
            <person name="Stursova M."/>
            <person name="Weitz H."/>
            <person name="Taylor A."/>
            <person name="Grigoriev I.V."/>
            <person name="Nagy L.G."/>
            <person name="Martin F."/>
            <person name="Kauserud H."/>
        </authorList>
    </citation>
    <scope>NUCLEOTIDE SEQUENCE</scope>
    <source>
        <strain evidence="2">CBHHK173m</strain>
    </source>
</reference>